<dbReference type="Proteomes" id="UP000631694">
    <property type="component" value="Unassembled WGS sequence"/>
</dbReference>
<comment type="caution">
    <text evidence="1">The sequence shown here is derived from an EMBL/GenBank/DDBJ whole genome shotgun (WGS) entry which is preliminary data.</text>
</comment>
<proteinExistence type="predicted"/>
<dbReference type="EMBL" id="JADZLT010000040">
    <property type="protein sequence ID" value="MBH0236757.1"/>
    <property type="molecule type" value="Genomic_DNA"/>
</dbReference>
<sequence>MSTSQVIEIGGEAVAVARPEQSGVRFVAVKFNVWPLDNELYEDVAAARRAAHAHIAGKAALRGIGRTRRVAA</sequence>
<name>A0A931HZ53_9HYPH</name>
<keyword evidence="2" id="KW-1185">Reference proteome</keyword>
<accession>A0A931HZ53</accession>
<evidence type="ECO:0000313" key="1">
    <source>
        <dbReference type="EMBL" id="MBH0236757.1"/>
    </source>
</evidence>
<reference evidence="1" key="1">
    <citation type="submission" date="2020-12" db="EMBL/GenBank/DDBJ databases">
        <title>Methylobrevis albus sp. nov., isolated from fresh water lack sediment.</title>
        <authorList>
            <person name="Zou Q."/>
        </authorList>
    </citation>
    <scope>NUCLEOTIDE SEQUENCE</scope>
    <source>
        <strain evidence="1">L22</strain>
    </source>
</reference>
<dbReference type="RefSeq" id="WP_197309857.1">
    <property type="nucleotide sequence ID" value="NZ_JADZLT010000040.1"/>
</dbReference>
<organism evidence="1 2">
    <name type="scientific">Methylobrevis albus</name>
    <dbReference type="NCBI Taxonomy" id="2793297"/>
    <lineage>
        <taxon>Bacteria</taxon>
        <taxon>Pseudomonadati</taxon>
        <taxon>Pseudomonadota</taxon>
        <taxon>Alphaproteobacteria</taxon>
        <taxon>Hyphomicrobiales</taxon>
        <taxon>Pleomorphomonadaceae</taxon>
        <taxon>Methylobrevis</taxon>
    </lineage>
</organism>
<protein>
    <submittedName>
        <fullName evidence="1">Uncharacterized protein</fullName>
    </submittedName>
</protein>
<dbReference type="AlphaFoldDB" id="A0A931HZ53"/>
<gene>
    <name evidence="1" type="ORF">I5731_02890</name>
</gene>
<evidence type="ECO:0000313" key="2">
    <source>
        <dbReference type="Proteomes" id="UP000631694"/>
    </source>
</evidence>